<keyword evidence="2" id="KW-1185">Reference proteome</keyword>
<dbReference type="Proteomes" id="UP000075809">
    <property type="component" value="Unassembled WGS sequence"/>
</dbReference>
<evidence type="ECO:0000313" key="2">
    <source>
        <dbReference type="Proteomes" id="UP000075809"/>
    </source>
</evidence>
<accession>A0A151WN58</accession>
<dbReference type="AlphaFoldDB" id="A0A151WN58"/>
<reference evidence="1 2" key="1">
    <citation type="submission" date="2015-09" db="EMBL/GenBank/DDBJ databases">
        <title>Trachymyrmex zeteki WGS genome.</title>
        <authorList>
            <person name="Nygaard S."/>
            <person name="Hu H."/>
            <person name="Boomsma J."/>
            <person name="Zhang G."/>
        </authorList>
    </citation>
    <scope>NUCLEOTIDE SEQUENCE [LARGE SCALE GENOMIC DNA]</scope>
    <source>
        <strain evidence="1">Tzet28-1</strain>
        <tissue evidence="1">Whole body</tissue>
    </source>
</reference>
<evidence type="ECO:0000313" key="1">
    <source>
        <dbReference type="EMBL" id="KYQ49296.1"/>
    </source>
</evidence>
<dbReference type="EMBL" id="KQ982918">
    <property type="protein sequence ID" value="KYQ49296.1"/>
    <property type="molecule type" value="Genomic_DNA"/>
</dbReference>
<gene>
    <name evidence="1" type="ORF">ALC60_11650</name>
</gene>
<protein>
    <submittedName>
        <fullName evidence="1">Uncharacterized protein</fullName>
    </submittedName>
</protein>
<sequence>MTLPGMAPTYVLLCPLISATSVIPPTLNLKYSLFKARAIDLAIEILYACYDINNVLTSISSKTCCNSCALAPVKAAPKSLR</sequence>
<proteinExistence type="predicted"/>
<organism evidence="1 2">
    <name type="scientific">Mycetomoellerius zeteki</name>
    <dbReference type="NCBI Taxonomy" id="64791"/>
    <lineage>
        <taxon>Eukaryota</taxon>
        <taxon>Metazoa</taxon>
        <taxon>Ecdysozoa</taxon>
        <taxon>Arthropoda</taxon>
        <taxon>Hexapoda</taxon>
        <taxon>Insecta</taxon>
        <taxon>Pterygota</taxon>
        <taxon>Neoptera</taxon>
        <taxon>Endopterygota</taxon>
        <taxon>Hymenoptera</taxon>
        <taxon>Apocrita</taxon>
        <taxon>Aculeata</taxon>
        <taxon>Formicoidea</taxon>
        <taxon>Formicidae</taxon>
        <taxon>Myrmicinae</taxon>
        <taxon>Mycetomoellerius</taxon>
    </lineage>
</organism>
<name>A0A151WN58_9HYME</name>